<evidence type="ECO:0000256" key="3">
    <source>
        <dbReference type="SAM" id="SignalP"/>
    </source>
</evidence>
<comment type="caution">
    <text evidence="4">The sequence shown here is derived from an EMBL/GenBank/DDBJ whole genome shotgun (WGS) entry which is preliminary data.</text>
</comment>
<dbReference type="InterPro" id="IPR050645">
    <property type="entry name" value="Histidine_acid_phosphatase"/>
</dbReference>
<gene>
    <name evidence="4" type="ORF">GGI25_005429</name>
</gene>
<evidence type="ECO:0000256" key="1">
    <source>
        <dbReference type="ARBA" id="ARBA00005375"/>
    </source>
</evidence>
<dbReference type="InterPro" id="IPR029033">
    <property type="entry name" value="His_PPase_superfam"/>
</dbReference>
<dbReference type="CDD" id="cd07061">
    <property type="entry name" value="HP_HAP_like"/>
    <property type="match status" value="1"/>
</dbReference>
<feature type="chain" id="PRO_5040953228" description="Acid phosphatase" evidence="3">
    <location>
        <begin position="33"/>
        <end position="478"/>
    </location>
</feature>
<evidence type="ECO:0000256" key="2">
    <source>
        <dbReference type="ARBA" id="ARBA00022801"/>
    </source>
</evidence>
<dbReference type="SUPFAM" id="SSF53254">
    <property type="entry name" value="Phosphoglycerate mutase-like"/>
    <property type="match status" value="1"/>
</dbReference>
<dbReference type="GO" id="GO:0016791">
    <property type="term" value="F:phosphatase activity"/>
    <property type="evidence" value="ECO:0007669"/>
    <property type="project" value="TreeGrafter"/>
</dbReference>
<dbReference type="PROSITE" id="PS00616">
    <property type="entry name" value="HIS_ACID_PHOSPHAT_1"/>
    <property type="match status" value="1"/>
</dbReference>
<protein>
    <recommendedName>
        <fullName evidence="6">Acid phosphatase</fullName>
    </recommendedName>
</protein>
<name>A0A9W8G457_9FUNG</name>
<keyword evidence="3" id="KW-0732">Signal</keyword>
<dbReference type="OrthoDB" id="10257284at2759"/>
<dbReference type="Proteomes" id="UP001151518">
    <property type="component" value="Unassembled WGS sequence"/>
</dbReference>
<feature type="signal peptide" evidence="3">
    <location>
        <begin position="1"/>
        <end position="32"/>
    </location>
</feature>
<evidence type="ECO:0000313" key="5">
    <source>
        <dbReference type="Proteomes" id="UP001151518"/>
    </source>
</evidence>
<dbReference type="EMBL" id="JANBTW010000098">
    <property type="protein sequence ID" value="KAJ2671612.1"/>
    <property type="molecule type" value="Genomic_DNA"/>
</dbReference>
<reference evidence="4" key="1">
    <citation type="submission" date="2022-07" db="EMBL/GenBank/DDBJ databases">
        <title>Phylogenomic reconstructions and comparative analyses of Kickxellomycotina fungi.</title>
        <authorList>
            <person name="Reynolds N.K."/>
            <person name="Stajich J.E."/>
            <person name="Barry K."/>
            <person name="Grigoriev I.V."/>
            <person name="Crous P."/>
            <person name="Smith M.E."/>
        </authorList>
    </citation>
    <scope>NUCLEOTIDE SEQUENCE</scope>
    <source>
        <strain evidence="4">NRRL 3115</strain>
    </source>
</reference>
<proteinExistence type="inferred from homology"/>
<dbReference type="InterPro" id="IPR000560">
    <property type="entry name" value="His_Pase_clade-2"/>
</dbReference>
<dbReference type="InterPro" id="IPR033379">
    <property type="entry name" value="Acid_Pase_AS"/>
</dbReference>
<organism evidence="4 5">
    <name type="scientific">Coemansia spiralis</name>
    <dbReference type="NCBI Taxonomy" id="417178"/>
    <lineage>
        <taxon>Eukaryota</taxon>
        <taxon>Fungi</taxon>
        <taxon>Fungi incertae sedis</taxon>
        <taxon>Zoopagomycota</taxon>
        <taxon>Kickxellomycotina</taxon>
        <taxon>Kickxellomycetes</taxon>
        <taxon>Kickxellales</taxon>
        <taxon>Kickxellaceae</taxon>
        <taxon>Coemansia</taxon>
    </lineage>
</organism>
<accession>A0A9W8G457</accession>
<evidence type="ECO:0000313" key="4">
    <source>
        <dbReference type="EMBL" id="KAJ2671612.1"/>
    </source>
</evidence>
<dbReference type="PANTHER" id="PTHR11567:SF110">
    <property type="entry name" value="2-PHOSPHOXYLOSE PHOSPHATASE 1"/>
    <property type="match status" value="1"/>
</dbReference>
<dbReference type="Pfam" id="PF00328">
    <property type="entry name" value="His_Phos_2"/>
    <property type="match status" value="1"/>
</dbReference>
<sequence>MAPQTMFSAVLLAATAASFATTLVAGAPGASAFPVTNFASQRHTVSGALGSWSFDSPAYTYCDPSYPSAESYNKVPDASLELVQMVVRHGDRSPVNLISHDDSTWDCNGVSEEIYLHGTDQNEKNTTGSFEQLIVIPSFNGKYGFSNKLWKGTCDVGELTDKGKSQHRLLGTRLRDIYVNKLGYLPDKLNHTNEIYVRTTYVWRTKNSAESLLGAMWPGREITPSSAIPLHTYPKEIETMYGNSDACPRIKELTSKIVASDSYQQFLKEQGPLMTRLQDIMGVQGSKWDNGWDGYFDALNARKCHGKKPICAQPSTVDSHDPTSKDCTTDEDVAQVSRNANYEWLYKSHDNPLAQNFTRLYIGSFVGTLRDQIAERIAGKTGNLKFALYSGHDSTVWPLLSVLDASDQNSLWPPYASNLIFELWKKNDGKHVIRVIFNGKTLELQKDNQWCDMNACPVDKFYNYLEKFVPDDITAECA</sequence>
<keyword evidence="2" id="KW-0378">Hydrolase</keyword>
<comment type="similarity">
    <text evidence="1">Belongs to the histidine acid phosphatase family.</text>
</comment>
<evidence type="ECO:0008006" key="6">
    <source>
        <dbReference type="Google" id="ProtNLM"/>
    </source>
</evidence>
<dbReference type="Gene3D" id="3.40.50.1240">
    <property type="entry name" value="Phosphoglycerate mutase-like"/>
    <property type="match status" value="1"/>
</dbReference>
<dbReference type="AlphaFoldDB" id="A0A9W8G457"/>
<dbReference type="PANTHER" id="PTHR11567">
    <property type="entry name" value="ACID PHOSPHATASE-RELATED"/>
    <property type="match status" value="1"/>
</dbReference>